<keyword evidence="3 6" id="KW-0732">Signal</keyword>
<dbReference type="InterPro" id="IPR048052">
    <property type="entry name" value="FM1-like"/>
</dbReference>
<keyword evidence="5" id="KW-0472">Membrane</keyword>
<name>C0CP44_BLAHS</name>
<feature type="domain" description="Gram-positive cocci surface proteins LPxTG" evidence="7">
    <location>
        <begin position="500"/>
        <end position="538"/>
    </location>
</feature>
<dbReference type="NCBIfam" id="TIGR04226">
    <property type="entry name" value="RrgB_K2N_iso_D2"/>
    <property type="match status" value="1"/>
</dbReference>
<dbReference type="Gene3D" id="2.60.40.10">
    <property type="entry name" value="Immunoglobulins"/>
    <property type="match status" value="1"/>
</dbReference>
<dbReference type="AlphaFoldDB" id="C0CP44"/>
<evidence type="ECO:0000259" key="8">
    <source>
        <dbReference type="Pfam" id="PF17802"/>
    </source>
</evidence>
<dbReference type="HOGENOM" id="CLU_028873_3_0_9"/>
<feature type="chain" id="PRO_5005666648" description="Gram-positive cocci surface proteins LPxTG domain-containing protein" evidence="6">
    <location>
        <begin position="43"/>
        <end position="542"/>
    </location>
</feature>
<keyword evidence="10" id="KW-1185">Reference proteome</keyword>
<evidence type="ECO:0000256" key="3">
    <source>
        <dbReference type="ARBA" id="ARBA00022729"/>
    </source>
</evidence>
<dbReference type="Pfam" id="PF17802">
    <property type="entry name" value="SpaA"/>
    <property type="match status" value="1"/>
</dbReference>
<keyword evidence="1" id="KW-0134">Cell wall</keyword>
<dbReference type="InterPro" id="IPR041033">
    <property type="entry name" value="SpaA_PFL_dom_1"/>
</dbReference>
<feature type="signal peptide" evidence="6">
    <location>
        <begin position="1"/>
        <end position="42"/>
    </location>
</feature>
<evidence type="ECO:0000313" key="10">
    <source>
        <dbReference type="Proteomes" id="UP000003100"/>
    </source>
</evidence>
<feature type="transmembrane region" description="Helical" evidence="5">
    <location>
        <begin position="514"/>
        <end position="533"/>
    </location>
</feature>
<dbReference type="EMBL" id="ACBZ01000145">
    <property type="protein sequence ID" value="EEG48428.1"/>
    <property type="molecule type" value="Genomic_DNA"/>
</dbReference>
<keyword evidence="5" id="KW-1133">Transmembrane helix</keyword>
<dbReference type="Pfam" id="PF00746">
    <property type="entry name" value="Gram_pos_anchor"/>
    <property type="match status" value="1"/>
</dbReference>
<gene>
    <name evidence="9" type="ORF">RUMHYD_02645</name>
</gene>
<evidence type="ECO:0000313" key="9">
    <source>
        <dbReference type="EMBL" id="EEG48428.1"/>
    </source>
</evidence>
<evidence type="ECO:0000256" key="1">
    <source>
        <dbReference type="ARBA" id="ARBA00022512"/>
    </source>
</evidence>
<dbReference type="NCBIfam" id="TIGR01167">
    <property type="entry name" value="LPXTG_anchor"/>
    <property type="match status" value="1"/>
</dbReference>
<keyword evidence="2" id="KW-0964">Secreted</keyword>
<evidence type="ECO:0000256" key="4">
    <source>
        <dbReference type="ARBA" id="ARBA00023088"/>
    </source>
</evidence>
<keyword evidence="5" id="KW-0812">Transmembrane</keyword>
<proteinExistence type="predicted"/>
<protein>
    <recommendedName>
        <fullName evidence="11">Gram-positive cocci surface proteins LPxTG domain-containing protein</fullName>
    </recommendedName>
</protein>
<organism evidence="9 10">
    <name type="scientific">Blautia hydrogenotrophica (strain DSM 10507 / JCM 14656 / S5a33)</name>
    <name type="common">Ruminococcus hydrogenotrophicus</name>
    <dbReference type="NCBI Taxonomy" id="476272"/>
    <lineage>
        <taxon>Bacteria</taxon>
        <taxon>Bacillati</taxon>
        <taxon>Bacillota</taxon>
        <taxon>Clostridia</taxon>
        <taxon>Lachnospirales</taxon>
        <taxon>Lachnospiraceae</taxon>
        <taxon>Blautia</taxon>
    </lineage>
</organism>
<dbReference type="PATRIC" id="fig|476272.21.peg.775"/>
<dbReference type="NCBIfam" id="NF033902">
    <property type="entry name" value="iso_D2_wall_anc"/>
    <property type="match status" value="1"/>
</dbReference>
<dbReference type="InterPro" id="IPR013783">
    <property type="entry name" value="Ig-like_fold"/>
</dbReference>
<dbReference type="Gene3D" id="2.60.40.740">
    <property type="match status" value="1"/>
</dbReference>
<evidence type="ECO:0000256" key="6">
    <source>
        <dbReference type="SAM" id="SignalP"/>
    </source>
</evidence>
<accession>C0CP44</accession>
<evidence type="ECO:0000256" key="2">
    <source>
        <dbReference type="ARBA" id="ARBA00022525"/>
    </source>
</evidence>
<evidence type="ECO:0000256" key="5">
    <source>
        <dbReference type="SAM" id="Phobius"/>
    </source>
</evidence>
<evidence type="ECO:0008006" key="11">
    <source>
        <dbReference type="Google" id="ProtNLM"/>
    </source>
</evidence>
<keyword evidence="4" id="KW-0572">Peptidoglycan-anchor</keyword>
<dbReference type="InterPro" id="IPR019931">
    <property type="entry name" value="LPXTG_anchor"/>
</dbReference>
<dbReference type="InterPro" id="IPR026466">
    <property type="entry name" value="Fim_isopep_form_D2_dom"/>
</dbReference>
<reference evidence="9 10" key="2">
    <citation type="submission" date="2009-02" db="EMBL/GenBank/DDBJ databases">
        <title>Draft genome sequence of Blautia hydrogenotrophica DSM 10507 (Ruminococcus hydrogenotrophicus DSM 10507).</title>
        <authorList>
            <person name="Sudarsanam P."/>
            <person name="Ley R."/>
            <person name="Guruge J."/>
            <person name="Turnbaugh P.J."/>
            <person name="Mahowald M."/>
            <person name="Liep D."/>
            <person name="Gordon J."/>
        </authorList>
    </citation>
    <scope>NUCLEOTIDE SEQUENCE [LARGE SCALE GENOMIC DNA]</scope>
    <source>
        <strain evidence="10">DSM 10507 / JCM 14656 / S5a33</strain>
    </source>
</reference>
<dbReference type="eggNOG" id="COG4932">
    <property type="taxonomic scope" value="Bacteria"/>
</dbReference>
<feature type="domain" description="SpaA-like prealbumin fold" evidence="8">
    <location>
        <begin position="367"/>
        <end position="462"/>
    </location>
</feature>
<comment type="caution">
    <text evidence="9">The sequence shown here is derived from an EMBL/GenBank/DDBJ whole genome shotgun (WGS) entry which is preliminary data.</text>
</comment>
<reference evidence="9 10" key="1">
    <citation type="submission" date="2009-01" db="EMBL/GenBank/DDBJ databases">
        <authorList>
            <person name="Fulton L."/>
            <person name="Clifton S."/>
            <person name="Fulton B."/>
            <person name="Xu J."/>
            <person name="Minx P."/>
            <person name="Pepin K.H."/>
            <person name="Johnson M."/>
            <person name="Bhonagiri V."/>
            <person name="Nash W.E."/>
            <person name="Mardis E.R."/>
            <person name="Wilson R.K."/>
        </authorList>
    </citation>
    <scope>NUCLEOTIDE SEQUENCE [LARGE SCALE GENOMIC DNA]</scope>
    <source>
        <strain evidence="10">DSM 10507 / JCM 14656 / S5a33</strain>
    </source>
</reference>
<sequence>MRFSSKEENSMKMKKSSSVISKILALCLAMVLSLAMGITAMAAPEGGLTGSETADVTVDGLDTENEVTVEAYQIITVNIDLESGQPKNPMYTWNSEVVKWLKDNGYGNYIGSGNAVQDAFGDMSADNQKEFLEKLANGIKTGTCDLDATDTMKSNSGSVTFENMSMGEYLLIASGGVKIYQPTTVKLVPEYKDGSWKVGTPVVGTDSVMKSTEPTISKEVVDKDDETVAVGDEVTFRLKAIVPDYPEDATYRKFVVSDKLGTGFDYSGDETIKVFRDEAGQQVIGNENYTIAETPEKERTFQINFEDAFITENAGQTIYITYRAVVNDEAFTVDELKNDAFLGYNNDPYVGSDYETDTTKKVYTYGIEVKKVDKNGGILSGAVFTLKKGNSLLKFDGVDGVYTHNSEGTSSEVEVGANGVLKLQGLDVGTYILEEVKAPDGYVLPTGKITIVIEDKEPDGTIDGGDGVVTSDGTIKLKEKATVNTKVISLIVENTSAEDAGFTLPTTGGMGTTIFTIVGILLMGGAAAMVVVISRRKKHGYK</sequence>
<evidence type="ECO:0000259" key="7">
    <source>
        <dbReference type="Pfam" id="PF00746"/>
    </source>
</evidence>
<dbReference type="Proteomes" id="UP000003100">
    <property type="component" value="Unassembled WGS sequence"/>
</dbReference>